<dbReference type="Gene3D" id="3.40.50.720">
    <property type="entry name" value="NAD(P)-binding Rossmann-like Domain"/>
    <property type="match status" value="1"/>
</dbReference>
<comment type="caution">
    <text evidence="2">The sequence shown here is derived from an EMBL/GenBank/DDBJ whole genome shotgun (WGS) entry which is preliminary data.</text>
</comment>
<reference evidence="2 3" key="1">
    <citation type="submission" date="2020-08" db="EMBL/GenBank/DDBJ databases">
        <title>Genomic Encyclopedia of Type Strains, Phase IV (KMG-V): Genome sequencing to study the core and pangenomes of soil and plant-associated prokaryotes.</title>
        <authorList>
            <person name="Whitman W."/>
        </authorList>
    </citation>
    <scope>NUCLEOTIDE SEQUENCE [LARGE SCALE GENOMIC DNA]</scope>
    <source>
        <strain evidence="2 3">SEMIA 4089</strain>
    </source>
</reference>
<dbReference type="PANTHER" id="PTHR43245:SF54">
    <property type="entry name" value="BLL0593 PROTEIN"/>
    <property type="match status" value="1"/>
</dbReference>
<sequence length="327" mass="35875">MTILVTGSAGHLGEALMRTLRAKRRRARGIDINPSAFTDMVGSISDRDFIRQVMSDISHVIHAATLHKPHVATHGNRDFLDTNVGGTLNLIEEAVAANVASFVFTSTTSTFGAALTQAAGQPAAWVTEDMLPVAKNIYGVTKLAAEGLCELFARRSGLPVVILRTSRFFPENDNDPDIRGSYSAENAQANELLHRRVDIADVVAAHLLALDKAPAIGFGRYIVSATTPFSPSDLAAIRHEAPYVVERLFPGAGALYASRGWKMFPKLDRVYVNARARRELSWQPRYDFRFVLDCLRGNREWRSPLALEVGAKGYHNEVFAEGPYPVG</sequence>
<name>A0A7W6R4Z0_9HYPH</name>
<proteinExistence type="predicted"/>
<organism evidence="2 3">
    <name type="scientific">Rhizobium esperanzae</name>
    <dbReference type="NCBI Taxonomy" id="1967781"/>
    <lineage>
        <taxon>Bacteria</taxon>
        <taxon>Pseudomonadati</taxon>
        <taxon>Pseudomonadota</taxon>
        <taxon>Alphaproteobacteria</taxon>
        <taxon>Hyphomicrobiales</taxon>
        <taxon>Rhizobiaceae</taxon>
        <taxon>Rhizobium/Agrobacterium group</taxon>
        <taxon>Rhizobium</taxon>
    </lineage>
</organism>
<dbReference type="PANTHER" id="PTHR43245">
    <property type="entry name" value="BIFUNCTIONAL POLYMYXIN RESISTANCE PROTEIN ARNA"/>
    <property type="match status" value="1"/>
</dbReference>
<accession>A0A7W6R4Z0</accession>
<keyword evidence="2" id="KW-0413">Isomerase</keyword>
<evidence type="ECO:0000313" key="2">
    <source>
        <dbReference type="EMBL" id="MBB4236769.1"/>
    </source>
</evidence>
<dbReference type="EC" id="5.1.3.2" evidence="2"/>
<dbReference type="RefSeq" id="WP_184471406.1">
    <property type="nucleotide sequence ID" value="NZ_JACIFY010000011.1"/>
</dbReference>
<dbReference type="Pfam" id="PF01370">
    <property type="entry name" value="Epimerase"/>
    <property type="match status" value="1"/>
</dbReference>
<gene>
    <name evidence="2" type="ORF">GGD57_003359</name>
</gene>
<dbReference type="AlphaFoldDB" id="A0A7W6R4Z0"/>
<feature type="domain" description="NAD-dependent epimerase/dehydratase" evidence="1">
    <location>
        <begin position="3"/>
        <end position="212"/>
    </location>
</feature>
<dbReference type="InterPro" id="IPR001509">
    <property type="entry name" value="Epimerase_deHydtase"/>
</dbReference>
<evidence type="ECO:0000313" key="3">
    <source>
        <dbReference type="Proteomes" id="UP000540909"/>
    </source>
</evidence>
<dbReference type="InterPro" id="IPR050177">
    <property type="entry name" value="Lipid_A_modif_metabolic_enz"/>
</dbReference>
<protein>
    <submittedName>
        <fullName evidence="2">UDP-glucose 4-epimerase</fullName>
        <ecNumber evidence="2">5.1.3.2</ecNumber>
    </submittedName>
</protein>
<dbReference type="EMBL" id="JACIFY010000011">
    <property type="protein sequence ID" value="MBB4236769.1"/>
    <property type="molecule type" value="Genomic_DNA"/>
</dbReference>
<dbReference type="InterPro" id="IPR036291">
    <property type="entry name" value="NAD(P)-bd_dom_sf"/>
</dbReference>
<dbReference type="CDD" id="cd08946">
    <property type="entry name" value="SDR_e"/>
    <property type="match status" value="1"/>
</dbReference>
<evidence type="ECO:0000259" key="1">
    <source>
        <dbReference type="Pfam" id="PF01370"/>
    </source>
</evidence>
<dbReference type="GO" id="GO:0003978">
    <property type="term" value="F:UDP-glucose 4-epimerase activity"/>
    <property type="evidence" value="ECO:0007669"/>
    <property type="project" value="UniProtKB-EC"/>
</dbReference>
<dbReference type="Proteomes" id="UP000540909">
    <property type="component" value="Unassembled WGS sequence"/>
</dbReference>
<dbReference type="SUPFAM" id="SSF51735">
    <property type="entry name" value="NAD(P)-binding Rossmann-fold domains"/>
    <property type="match status" value="1"/>
</dbReference>